<evidence type="ECO:0000313" key="2">
    <source>
        <dbReference type="Proteomes" id="UP000032487"/>
    </source>
</evidence>
<dbReference type="EMBL" id="JYHV01000015">
    <property type="protein sequence ID" value="KJH82398.1"/>
    <property type="molecule type" value="Genomic_DNA"/>
</dbReference>
<dbReference type="InterPro" id="IPR023459">
    <property type="entry name" value="Tscrpt_elong_fac_GreA/B_fam"/>
</dbReference>
<dbReference type="GO" id="GO:0032784">
    <property type="term" value="P:regulation of DNA-templated transcription elongation"/>
    <property type="evidence" value="ECO:0007669"/>
    <property type="project" value="InterPro"/>
</dbReference>
<dbReference type="InterPro" id="IPR036953">
    <property type="entry name" value="GreA/GreB_C_sf"/>
</dbReference>
<dbReference type="SUPFAM" id="SSF54534">
    <property type="entry name" value="FKBP-like"/>
    <property type="match status" value="1"/>
</dbReference>
<proteinExistence type="predicted"/>
<dbReference type="PROSITE" id="PS00830">
    <property type="entry name" value="GREAB_2"/>
    <property type="match status" value="1"/>
</dbReference>
<dbReference type="AlphaFoldDB" id="A0A0D9AN32"/>
<evidence type="ECO:0000313" key="1">
    <source>
        <dbReference type="EMBL" id="KJH82398.1"/>
    </source>
</evidence>
<dbReference type="GO" id="GO:0003677">
    <property type="term" value="F:DNA binding"/>
    <property type="evidence" value="ECO:0007669"/>
    <property type="project" value="InterPro"/>
</dbReference>
<keyword evidence="1" id="KW-0648">Protein biosynthesis</keyword>
<name>A0A0D9AN32_STUST</name>
<gene>
    <name evidence="1" type="ORF">UF78_09705</name>
</gene>
<dbReference type="Gene3D" id="3.10.50.30">
    <property type="entry name" value="Transcription elongation factor, GreA/GreB, C-terminal domain"/>
    <property type="match status" value="1"/>
</dbReference>
<dbReference type="InterPro" id="IPR018151">
    <property type="entry name" value="TF_GreA/GreB_CS"/>
</dbReference>
<dbReference type="RefSeq" id="WP_045161960.1">
    <property type="nucleotide sequence ID" value="NZ_JYHV01000015.1"/>
</dbReference>
<dbReference type="GO" id="GO:0003746">
    <property type="term" value="F:translation elongation factor activity"/>
    <property type="evidence" value="ECO:0007669"/>
    <property type="project" value="UniProtKB-KW"/>
</dbReference>
<accession>A0A0D9AN32</accession>
<organism evidence="1 2">
    <name type="scientific">Stutzerimonas stutzeri</name>
    <name type="common">Pseudomonas stutzeri</name>
    <dbReference type="NCBI Taxonomy" id="316"/>
    <lineage>
        <taxon>Bacteria</taxon>
        <taxon>Pseudomonadati</taxon>
        <taxon>Pseudomonadota</taxon>
        <taxon>Gammaproteobacteria</taxon>
        <taxon>Pseudomonadales</taxon>
        <taxon>Pseudomonadaceae</taxon>
        <taxon>Stutzerimonas</taxon>
    </lineage>
</organism>
<dbReference type="OrthoDB" id="5293337at2"/>
<comment type="caution">
    <text evidence="1">The sequence shown here is derived from an EMBL/GenBank/DDBJ whole genome shotgun (WGS) entry which is preliminary data.</text>
</comment>
<dbReference type="PIRSF" id="PIRSF006092">
    <property type="entry name" value="GreA_GreB"/>
    <property type="match status" value="1"/>
</dbReference>
<keyword evidence="1" id="KW-0251">Elongation factor</keyword>
<dbReference type="PATRIC" id="fig|316.101.peg.975"/>
<protein>
    <submittedName>
        <fullName evidence="1">Elongation factor GreAB</fullName>
    </submittedName>
</protein>
<reference evidence="1 2" key="1">
    <citation type="submission" date="2015-02" db="EMBL/GenBank/DDBJ databases">
        <title>Draft genome sequence of Pseudomonas stutzeri NT0128 isolated from wheat (Triticum turgidum) rhizosphere.</title>
        <authorList>
            <person name="Tovi N."/>
            <person name="Frenk S."/>
            <person name="Hadar Y."/>
            <person name="Minz D."/>
        </authorList>
    </citation>
    <scope>NUCLEOTIDE SEQUENCE [LARGE SCALE GENOMIC DNA]</scope>
    <source>
        <strain evidence="1 2">NT0128</strain>
    </source>
</reference>
<dbReference type="Proteomes" id="UP000032487">
    <property type="component" value="Unassembled WGS sequence"/>
</dbReference>
<sequence length="158" mass="17136">MDKIHLQTLIIDKLLADLRIAEDALRASHEAATHAESKAENKYDTRGLEAAYLADGQRRRVAEIEAALASYRNLPMRDLTGEPIRLGALVSLELASGCRWVFLGPDAAGLKVKVGETEVLVISPHSPLGRALLGCHEGDEGKLLVDGRPQQYGVLTIC</sequence>
<dbReference type="GO" id="GO:0070063">
    <property type="term" value="F:RNA polymerase binding"/>
    <property type="evidence" value="ECO:0007669"/>
    <property type="project" value="InterPro"/>
</dbReference>